<reference evidence="1" key="3">
    <citation type="submission" date="2015-11" db="EMBL/GenBank/DDBJ databases">
        <authorList>
            <person name="Zhang Y."/>
            <person name="Guo Z."/>
        </authorList>
    </citation>
    <scope>NUCLEOTIDE SEQUENCE</scope>
    <source>
        <strain evidence="1">1</strain>
    </source>
</reference>
<evidence type="ECO:0000313" key="2">
    <source>
        <dbReference type="EMBL" id="TLD78890.1"/>
    </source>
</evidence>
<reference evidence="2 3" key="1">
    <citation type="journal article" date="2014" name="Genome Announc.">
        <title>Draft genome sequences of eight enterohepatic helicobacter species isolated from both laboratory and wild rodents.</title>
        <authorList>
            <person name="Sheh A."/>
            <person name="Shen Z."/>
            <person name="Fox J.G."/>
        </authorList>
    </citation>
    <scope>NUCLEOTIDE SEQUENCE [LARGE SCALE GENOMIC DNA]</scope>
    <source>
        <strain evidence="2 3">MIT 98-6810</strain>
    </source>
</reference>
<dbReference type="EMBL" id="LN907858">
    <property type="protein sequence ID" value="CUU40898.1"/>
    <property type="molecule type" value="Genomic_DNA"/>
</dbReference>
<dbReference type="EMBL" id="JRPF02000003">
    <property type="protein sequence ID" value="TLD78890.1"/>
    <property type="molecule type" value="Genomic_DNA"/>
</dbReference>
<evidence type="ECO:0000313" key="1">
    <source>
        <dbReference type="EMBL" id="CUU40898.1"/>
    </source>
</evidence>
<protein>
    <submittedName>
        <fullName evidence="1">Predicted secreted protein</fullName>
    </submittedName>
</protein>
<dbReference type="Proteomes" id="UP000064525">
    <property type="component" value="Chromosome I"/>
</dbReference>
<dbReference type="RefSeq" id="WP_034343567.1">
    <property type="nucleotide sequence ID" value="NZ_CAJTQN010000001.1"/>
</dbReference>
<dbReference type="GeneID" id="78152124"/>
<keyword evidence="3" id="KW-1185">Reference proteome</keyword>
<dbReference type="Gene3D" id="2.40.160.20">
    <property type="match status" value="1"/>
</dbReference>
<dbReference type="PATRIC" id="fig|76936.10.peg.1963"/>
<name>A0A099UBZ6_9HELI</name>
<reference evidence="4" key="2">
    <citation type="submission" date="2015-11" db="EMBL/GenBank/DDBJ databases">
        <authorList>
            <person name="Anvar S.Y."/>
        </authorList>
    </citation>
    <scope>NUCLEOTIDE SEQUENCE [LARGE SCALE GENOMIC DNA]</scope>
</reference>
<evidence type="ECO:0000313" key="4">
    <source>
        <dbReference type="Proteomes" id="UP000064525"/>
    </source>
</evidence>
<dbReference type="AlphaFoldDB" id="A0A099UBZ6"/>
<gene>
    <name evidence="1" type="ORF">BN2458_PEG2015</name>
    <name evidence="2" type="ORF">LS75_003830</name>
</gene>
<accession>A0A099UBZ6</accession>
<dbReference type="OrthoDB" id="5326858at2"/>
<dbReference type="KEGG" id="hty:BN2458_PEG2015"/>
<dbReference type="SUPFAM" id="SSF56925">
    <property type="entry name" value="OMPA-like"/>
    <property type="match status" value="1"/>
</dbReference>
<sequence>MKKILAFIPFAFALCVFGAEEQKYRFIVGGSIGSQTTWFKNADTNVKWSNMGETLYNEKGGLSGRGALGLQINTSQKLFTRILAEVAESNILDSSSKPSYRSYGITWEEGYRFTPRFYTFGGPGVHYAQLKFNDESAKGFGVNVNLGLGFVLSDFVSLEVMGRGSFPLSDKFKELGVSNNEALSMQLSYLANIMIAF</sequence>
<dbReference type="Proteomes" id="UP000029925">
    <property type="component" value="Unassembled WGS sequence"/>
</dbReference>
<dbReference type="InterPro" id="IPR011250">
    <property type="entry name" value="OMP/PagP_B-barrel"/>
</dbReference>
<evidence type="ECO:0000313" key="3">
    <source>
        <dbReference type="Proteomes" id="UP000029925"/>
    </source>
</evidence>
<organism evidence="1 4">
    <name type="scientific">Helicobacter typhlonius</name>
    <dbReference type="NCBI Taxonomy" id="76936"/>
    <lineage>
        <taxon>Bacteria</taxon>
        <taxon>Pseudomonadati</taxon>
        <taxon>Campylobacterota</taxon>
        <taxon>Epsilonproteobacteria</taxon>
        <taxon>Campylobacterales</taxon>
        <taxon>Helicobacteraceae</taxon>
        <taxon>Helicobacter</taxon>
    </lineage>
</organism>
<proteinExistence type="predicted"/>